<evidence type="ECO:0000256" key="18">
    <source>
        <dbReference type="ARBA" id="ARBA00023204"/>
    </source>
</evidence>
<evidence type="ECO:0000256" key="17">
    <source>
        <dbReference type="ARBA" id="ARBA00023187"/>
    </source>
</evidence>
<evidence type="ECO:0000256" key="14">
    <source>
        <dbReference type="ARBA" id="ARBA00023015"/>
    </source>
</evidence>
<dbReference type="GO" id="GO:0005694">
    <property type="term" value="C:chromosome"/>
    <property type="evidence" value="ECO:0007669"/>
    <property type="project" value="UniProtKB-SubCell"/>
</dbReference>
<feature type="compositionally biased region" description="Basic and acidic residues" evidence="23">
    <location>
        <begin position="590"/>
        <end position="600"/>
    </location>
</feature>
<feature type="compositionally biased region" description="Acidic residues" evidence="23">
    <location>
        <begin position="623"/>
        <end position="641"/>
    </location>
</feature>
<evidence type="ECO:0000256" key="2">
    <source>
        <dbReference type="ARBA" id="ARBA00004286"/>
    </source>
</evidence>
<sequence>MSGNNLDGNDEFDEQLRMQELYGDAKDSDTQNDPGGETDSFGQQPADTPYEWDLDKKAWFPKITEDFIATYQANYGFSNDGASSSTANVQDVNTRTAEEPPQRKTPEPTDPRKRGEKRKAESGWFHVEEDRNTNVYVSGLPPDITVDEFIQLMSKFGIIMRDPQTEEFKVKLYKDNQGNLKGDGLCCYLKKESVELALKLLDEDEIRGYKLHVEVAKFQLKGEYDASKKKKKCKDYKKKLSLQQKQLDWRPERRAGPSRMRHERVVIIKNMFHPMDFEDDPLVLNEIREDLRVECSKFGQIRKLLLFDRHPDGVASVSFRDPEEADYCIQTLDGRWFGGRQITAQAWDGTTDYQVEETSREREERLRGWEAFLSAPEDSRGLRRSNSVCASERAGPSRVRHFSEHPSTSKMNAQEAATGMAFEEPIDEKKFEKTEDGGEFEEDASEKAAKEGGPEKEAEEGCPEKESEEGCPERESAGGHAESEREEGCPGKESEEGSPQKESKGNGAERESTKKGLKNDSEENGLAKESEEDAAHKESEEEGGPKKQSDEDDSERESDEGCSEKQSEGGSEKEFEENGLEKDFDEDGSEKELREDVLDKELEENDSENSEFEDDGSEKVLDEDGSEREFDEDSDDKEEDAYEKVFDDESDEKEDEADADEKGLEDPDEKEEEDDADEKLFEESDDKEYEEDADGKEDDADEKLFEDDEDSNEKLFDDDDDSNEKLFDDSDERGTLGALGSVKEEGPLSTGSSFVLSSDDDDDDI</sequence>
<dbReference type="GO" id="GO:0005684">
    <property type="term" value="C:U2-type spliceosomal complex"/>
    <property type="evidence" value="ECO:0007669"/>
    <property type="project" value="UniProtKB-ARBA"/>
</dbReference>
<keyword evidence="10" id="KW-0227">DNA damage</keyword>
<dbReference type="CDD" id="cd12281">
    <property type="entry name" value="RRM1_TatSF1_like"/>
    <property type="match status" value="1"/>
</dbReference>
<dbReference type="GO" id="GO:0006281">
    <property type="term" value="P:DNA repair"/>
    <property type="evidence" value="ECO:0007669"/>
    <property type="project" value="UniProtKB-KW"/>
</dbReference>
<feature type="region of interest" description="Disordered" evidence="23">
    <location>
        <begin position="1"/>
        <end position="53"/>
    </location>
</feature>
<dbReference type="Proteomes" id="UP001610411">
    <property type="component" value="Unassembled WGS sequence"/>
</dbReference>
<feature type="compositionally biased region" description="Basic and acidic residues" evidence="23">
    <location>
        <begin position="471"/>
        <end position="549"/>
    </location>
</feature>
<keyword evidence="17" id="KW-0508">mRNA splicing</keyword>
<dbReference type="InterPro" id="IPR000504">
    <property type="entry name" value="RRM_dom"/>
</dbReference>
<evidence type="ECO:0000256" key="22">
    <source>
        <dbReference type="PROSITE-ProRule" id="PRU00176"/>
    </source>
</evidence>
<keyword evidence="9" id="KW-0677">Repeat</keyword>
<comment type="subcellular location">
    <subcellularLocation>
        <location evidence="2">Chromosome</location>
    </subcellularLocation>
    <subcellularLocation>
        <location evidence="1">Nucleus</location>
    </subcellularLocation>
</comment>
<keyword evidence="16" id="KW-0804">Transcription</keyword>
<keyword evidence="26" id="KW-1185">Reference proteome</keyword>
<dbReference type="InterPro" id="IPR034392">
    <property type="entry name" value="TatSF1-like_RRM1"/>
</dbReference>
<keyword evidence="14" id="KW-0805">Transcription regulation</keyword>
<evidence type="ECO:0000256" key="12">
    <source>
        <dbReference type="ARBA" id="ARBA00022884"/>
    </source>
</evidence>
<dbReference type="SUPFAM" id="SSF54928">
    <property type="entry name" value="RNA-binding domain, RBD"/>
    <property type="match status" value="1"/>
</dbReference>
<feature type="compositionally biased region" description="Acidic residues" evidence="23">
    <location>
        <begin position="666"/>
        <end position="677"/>
    </location>
</feature>
<dbReference type="InterPro" id="IPR034393">
    <property type="entry name" value="TatSF1-like"/>
</dbReference>
<feature type="domain" description="RRM" evidence="24">
    <location>
        <begin position="133"/>
        <end position="218"/>
    </location>
</feature>
<feature type="compositionally biased region" description="Basic and acidic residues" evidence="23">
    <location>
        <begin position="562"/>
        <end position="573"/>
    </location>
</feature>
<feature type="compositionally biased region" description="Basic and acidic residues" evidence="23">
    <location>
        <begin position="427"/>
        <end position="436"/>
    </location>
</feature>
<feature type="compositionally biased region" description="Acidic residues" evidence="23">
    <location>
        <begin position="457"/>
        <end position="470"/>
    </location>
</feature>
<evidence type="ECO:0000256" key="23">
    <source>
        <dbReference type="SAM" id="MobiDB-lite"/>
    </source>
</evidence>
<evidence type="ECO:0000256" key="5">
    <source>
        <dbReference type="ARBA" id="ARBA00022499"/>
    </source>
</evidence>
<evidence type="ECO:0000313" key="25">
    <source>
        <dbReference type="EMBL" id="KAL2768103.1"/>
    </source>
</evidence>
<evidence type="ECO:0000256" key="3">
    <source>
        <dbReference type="ARBA" id="ARBA00007747"/>
    </source>
</evidence>
<dbReference type="PANTHER" id="PTHR15608">
    <property type="entry name" value="SPLICING FACTOR U2AF-ASSOCIATED PROTEIN 2"/>
    <property type="match status" value="1"/>
</dbReference>
<organism evidence="25 26">
    <name type="scientific">Daubentonia madagascariensis</name>
    <name type="common">Aye-aye</name>
    <name type="synonym">Sciurus madagascariensis</name>
    <dbReference type="NCBI Taxonomy" id="31869"/>
    <lineage>
        <taxon>Eukaryota</taxon>
        <taxon>Metazoa</taxon>
        <taxon>Chordata</taxon>
        <taxon>Craniata</taxon>
        <taxon>Vertebrata</taxon>
        <taxon>Euteleostomi</taxon>
        <taxon>Mammalia</taxon>
        <taxon>Eutheria</taxon>
        <taxon>Euarchontoglires</taxon>
        <taxon>Primates</taxon>
        <taxon>Strepsirrhini</taxon>
        <taxon>Chiromyiformes</taxon>
        <taxon>Daubentoniidae</taxon>
        <taxon>Daubentonia</taxon>
    </lineage>
</organism>
<keyword evidence="18" id="KW-0234">DNA repair</keyword>
<dbReference type="InterPro" id="IPR012677">
    <property type="entry name" value="Nucleotide-bd_a/b_plait_sf"/>
</dbReference>
<feature type="compositionally biased region" description="Acidic residues" evidence="23">
    <location>
        <begin position="648"/>
        <end position="659"/>
    </location>
</feature>
<evidence type="ECO:0000256" key="6">
    <source>
        <dbReference type="ARBA" id="ARBA00022553"/>
    </source>
</evidence>
<feature type="region of interest" description="Disordered" evidence="23">
    <location>
        <begin position="381"/>
        <end position="765"/>
    </location>
</feature>
<proteinExistence type="inferred from homology"/>
<keyword evidence="6" id="KW-0597">Phosphoprotein</keyword>
<feature type="domain" description="RRM" evidence="24">
    <location>
        <begin position="264"/>
        <end position="349"/>
    </location>
</feature>
<feature type="compositionally biased region" description="Basic and acidic residues" evidence="23">
    <location>
        <begin position="96"/>
        <end position="122"/>
    </location>
</feature>
<dbReference type="EMBL" id="JBFSEQ010000009">
    <property type="protein sequence ID" value="KAL2768102.1"/>
    <property type="molecule type" value="Genomic_DNA"/>
</dbReference>
<evidence type="ECO:0000256" key="4">
    <source>
        <dbReference type="ARBA" id="ARBA00022454"/>
    </source>
</evidence>
<dbReference type="SMART" id="SM00360">
    <property type="entry name" value="RRM"/>
    <property type="match status" value="2"/>
</dbReference>
<dbReference type="PROSITE" id="PS50102">
    <property type="entry name" value="RRM"/>
    <property type="match status" value="2"/>
</dbReference>
<evidence type="ECO:0000256" key="11">
    <source>
        <dbReference type="ARBA" id="ARBA00022843"/>
    </source>
</evidence>
<evidence type="ECO:0000256" key="10">
    <source>
        <dbReference type="ARBA" id="ARBA00022763"/>
    </source>
</evidence>
<feature type="region of interest" description="Disordered" evidence="23">
    <location>
        <begin position="80"/>
        <end position="122"/>
    </location>
</feature>
<feature type="compositionally biased region" description="Basic and acidic residues" evidence="23">
    <location>
        <begin position="445"/>
        <end position="456"/>
    </location>
</feature>
<evidence type="ECO:0000256" key="1">
    <source>
        <dbReference type="ARBA" id="ARBA00004123"/>
    </source>
</evidence>
<feature type="compositionally biased region" description="Polar residues" evidence="23">
    <location>
        <begin position="80"/>
        <end position="95"/>
    </location>
</feature>
<keyword evidence="5" id="KW-1017">Isopeptide bond</keyword>
<keyword evidence="7" id="KW-0507">mRNA processing</keyword>
<name>A0ABD2DP26_DAUMA</name>
<dbReference type="EMBL" id="JBFSEQ010000009">
    <property type="protein sequence ID" value="KAL2768103.1"/>
    <property type="molecule type" value="Genomic_DNA"/>
</dbReference>
<dbReference type="Pfam" id="PF00076">
    <property type="entry name" value="RRM_1"/>
    <property type="match status" value="2"/>
</dbReference>
<evidence type="ECO:0000256" key="9">
    <source>
        <dbReference type="ARBA" id="ARBA00022737"/>
    </source>
</evidence>
<protein>
    <recommendedName>
        <fullName evidence="21">17S U2 SnRNP complex component HTATSF1</fullName>
    </recommendedName>
</protein>
<evidence type="ECO:0000256" key="16">
    <source>
        <dbReference type="ARBA" id="ARBA00023163"/>
    </source>
</evidence>
<accession>A0ABD2DP26</accession>
<evidence type="ECO:0000256" key="19">
    <source>
        <dbReference type="ARBA" id="ARBA00023242"/>
    </source>
</evidence>
<evidence type="ECO:0000256" key="15">
    <source>
        <dbReference type="ARBA" id="ARBA00023159"/>
    </source>
</evidence>
<comment type="caution">
    <text evidence="25">The sequence shown here is derived from an EMBL/GenBank/DDBJ whole genome shotgun (WGS) entry which is preliminary data.</text>
</comment>
<dbReference type="FunFam" id="3.30.70.330:FF:000105">
    <property type="entry name" value="HIV Tat-specific factor 1 homolog"/>
    <property type="match status" value="1"/>
</dbReference>
<comment type="subunit">
    <text evidence="20">Component of the 17S U2 SnRNP complex, a ribonucleoprotein complex that contains small nuclear RNA (snRNA) U2 and a number of specific proteins. Within the 17S U2 SnRNP complex, interacts (via UHM region) directly with SF3B1. Component of a complex which is at least composed of HTATSF1/Tat-SF1, the P-TEFb complex components CDK9 and CCNT1, RNA polymerase II, SUPT5H, and NCL/nucleolin. Interacts with GTF2F2/RAP30 and POLR2A. Interacts with TCERG1/CA150. Interacts with (poly-ADP-ribosylated) RPA1; promoting HTATSF1 recruitment to DNA damage sites. Interacts (when phosphorylated) with TOPBP1; promoting recruitment of TOPBP1 to DNA damage sites during S-phase.</text>
</comment>
<keyword evidence="19" id="KW-0539">Nucleus</keyword>
<feature type="compositionally biased region" description="Acidic residues" evidence="23">
    <location>
        <begin position="574"/>
        <end position="589"/>
    </location>
</feature>
<feature type="compositionally biased region" description="Acidic residues" evidence="23">
    <location>
        <begin position="550"/>
        <end position="561"/>
    </location>
</feature>
<keyword evidence="12 22" id="KW-0694">RNA-binding</keyword>
<feature type="compositionally biased region" description="Basic and acidic residues" evidence="23">
    <location>
        <begin position="723"/>
        <end position="734"/>
    </location>
</feature>
<keyword evidence="15" id="KW-0010">Activator</keyword>
<keyword evidence="11" id="KW-0832">Ubl conjugation</keyword>
<evidence type="ECO:0000259" key="24">
    <source>
        <dbReference type="PROSITE" id="PS50102"/>
    </source>
</evidence>
<evidence type="ECO:0000256" key="20">
    <source>
        <dbReference type="ARBA" id="ARBA00062124"/>
    </source>
</evidence>
<gene>
    <name evidence="25" type="ORF">WCI35_023725</name>
</gene>
<feature type="compositionally biased region" description="Acidic residues" evidence="23">
    <location>
        <begin position="601"/>
        <end position="616"/>
    </location>
</feature>
<dbReference type="PANTHER" id="PTHR15608:SF0">
    <property type="entry name" value="HIV TAT-SPECIFIC FACTOR 1"/>
    <property type="match status" value="1"/>
</dbReference>
<keyword evidence="4" id="KW-0158">Chromosome</keyword>
<dbReference type="CDD" id="cd12282">
    <property type="entry name" value="RRM2_TatSF1_like"/>
    <property type="match status" value="1"/>
</dbReference>
<dbReference type="FunFam" id="3.30.70.330:FF:000202">
    <property type="entry name" value="HIV Tat-specific factor 1"/>
    <property type="match status" value="1"/>
</dbReference>
<reference evidence="25 26" key="1">
    <citation type="journal article" date="2024" name="G3 (Bethesda)">
        <title>A hybrid genome assembly of the endangered aye-aye (Daubentonia madagascariensis).</title>
        <authorList>
            <person name="Versoza C.J."/>
            <person name="Pfeifer S.P."/>
        </authorList>
    </citation>
    <scope>NUCLEOTIDE SEQUENCE [LARGE SCALE GENOMIC DNA]</scope>
    <source>
        <strain evidence="25">6821</strain>
    </source>
</reference>
<dbReference type="InterPro" id="IPR035979">
    <property type="entry name" value="RBD_domain_sf"/>
</dbReference>
<dbReference type="GO" id="GO:0003723">
    <property type="term" value="F:RNA binding"/>
    <property type="evidence" value="ECO:0007669"/>
    <property type="project" value="UniProtKB-UniRule"/>
</dbReference>
<comment type="similarity">
    <text evidence="3">Belongs to the HTATSF1 family.</text>
</comment>
<feature type="compositionally biased region" description="Acidic residues" evidence="23">
    <location>
        <begin position="683"/>
        <end position="722"/>
    </location>
</feature>
<evidence type="ECO:0000256" key="8">
    <source>
        <dbReference type="ARBA" id="ARBA00022728"/>
    </source>
</evidence>
<evidence type="ECO:0000256" key="7">
    <source>
        <dbReference type="ARBA" id="ARBA00022664"/>
    </source>
</evidence>
<dbReference type="Gene3D" id="3.30.70.330">
    <property type="match status" value="2"/>
</dbReference>
<evidence type="ECO:0000313" key="26">
    <source>
        <dbReference type="Proteomes" id="UP001610411"/>
    </source>
</evidence>
<keyword evidence="13" id="KW-0007">Acetylation</keyword>
<evidence type="ECO:0000256" key="13">
    <source>
        <dbReference type="ARBA" id="ARBA00022990"/>
    </source>
</evidence>
<dbReference type="AlphaFoldDB" id="A0ABD2DP26"/>
<evidence type="ECO:0000256" key="21">
    <source>
        <dbReference type="ARBA" id="ARBA00073773"/>
    </source>
</evidence>
<dbReference type="GO" id="GO:0000398">
    <property type="term" value="P:mRNA splicing, via spliceosome"/>
    <property type="evidence" value="ECO:0007669"/>
    <property type="project" value="UniProtKB-ARBA"/>
</dbReference>
<keyword evidence="8" id="KW-0747">Spliceosome</keyword>